<protein>
    <recommendedName>
        <fullName evidence="2">Nucleotide-diphospho-sugar transferase domain-containing protein</fullName>
    </recommendedName>
</protein>
<dbReference type="AlphaFoldDB" id="A0A6C0F5V8"/>
<accession>A0A6C0F5V8</accession>
<evidence type="ECO:0000313" key="1">
    <source>
        <dbReference type="EMBL" id="QHT37166.1"/>
    </source>
</evidence>
<name>A0A6C0F5V8_9ZZZZ</name>
<organism evidence="1">
    <name type="scientific">viral metagenome</name>
    <dbReference type="NCBI Taxonomy" id="1070528"/>
    <lineage>
        <taxon>unclassified sequences</taxon>
        <taxon>metagenomes</taxon>
        <taxon>organismal metagenomes</taxon>
    </lineage>
</organism>
<dbReference type="EMBL" id="MN738790">
    <property type="protein sequence ID" value="QHT37166.1"/>
    <property type="molecule type" value="Genomic_DNA"/>
</dbReference>
<evidence type="ECO:0008006" key="2">
    <source>
        <dbReference type="Google" id="ProtNLM"/>
    </source>
</evidence>
<sequence>MPSVAFAIPIYGEHLSYGATLLQTRKDTNNEHIPLIFACSTKSESQVLTLLSISHNYQKVKFYIIPCDNIHHKAIYKKYTLLNILKDTYDYIACFDCETVFIKHIPSDVLIKEGDFPNILGSFLDPPSQINETCAKLLNIDNQIEEWVDIYFWFSNLPVYKSTHLTAFFNYFNDITFLASNYNHFEYILYIYFVKSQKLSDINIVDIGDTYGIYTGWSLECCKEHIIDNLYAKNCPMPLWCWPTTYQKITSSIKNTFYVLYHVDR</sequence>
<reference evidence="1" key="1">
    <citation type="journal article" date="2020" name="Nature">
        <title>Giant virus diversity and host interactions through global metagenomics.</title>
        <authorList>
            <person name="Schulz F."/>
            <person name="Roux S."/>
            <person name="Paez-Espino D."/>
            <person name="Jungbluth S."/>
            <person name="Walsh D.A."/>
            <person name="Denef V.J."/>
            <person name="McMahon K.D."/>
            <person name="Konstantinidis K.T."/>
            <person name="Eloe-Fadrosh E.A."/>
            <person name="Kyrpides N.C."/>
            <person name="Woyke T."/>
        </authorList>
    </citation>
    <scope>NUCLEOTIDE SEQUENCE</scope>
    <source>
        <strain evidence="1">GVMAG-S-ERX555967-131</strain>
    </source>
</reference>
<proteinExistence type="predicted"/>